<comment type="caution">
    <text evidence="2">The sequence shown here is derived from an EMBL/GenBank/DDBJ whole genome shotgun (WGS) entry which is preliminary data.</text>
</comment>
<evidence type="ECO:0000256" key="1">
    <source>
        <dbReference type="ARBA" id="ARBA00009981"/>
    </source>
</evidence>
<organism evidence="2 3">
    <name type="scientific">Anabaena sphaerica FACHB-251</name>
    <dbReference type="NCBI Taxonomy" id="2692883"/>
    <lineage>
        <taxon>Bacteria</taxon>
        <taxon>Bacillati</taxon>
        <taxon>Cyanobacteriota</taxon>
        <taxon>Cyanophyceae</taxon>
        <taxon>Nostocales</taxon>
        <taxon>Nostocaceae</taxon>
        <taxon>Anabaena</taxon>
    </lineage>
</organism>
<keyword evidence="3" id="KW-1185">Reference proteome</keyword>
<sequence length="164" mass="18420">MSIAIFSNAFSDELVTATELNRQPGRVLDKAYEHPITITRNDQSFALLRREDVAYLVKGVTQSKAVFEVLSVGFRLLLGQEIGYEHPYGWLRVFDADELQDFIKEVSEAFRLTDTSNQAWDLIDAIIYEWKESSIAISSPELAAAFNDETDEIPLTSPINKSGG</sequence>
<gene>
    <name evidence="2" type="ORF">H6G06_03030</name>
</gene>
<proteinExistence type="inferred from homology"/>
<name>A0A926WE68_9NOST</name>
<protein>
    <submittedName>
        <fullName evidence="2">Uncharacterized protein</fullName>
    </submittedName>
</protein>
<dbReference type="InterPro" id="IPR036165">
    <property type="entry name" value="YefM-like_sf"/>
</dbReference>
<accession>A0A926WE68</accession>
<dbReference type="SUPFAM" id="SSF143120">
    <property type="entry name" value="YefM-like"/>
    <property type="match status" value="1"/>
</dbReference>
<evidence type="ECO:0000313" key="2">
    <source>
        <dbReference type="EMBL" id="MBD2292480.1"/>
    </source>
</evidence>
<comment type="similarity">
    <text evidence="1">Belongs to the phD/YefM antitoxin family.</text>
</comment>
<dbReference type="AlphaFoldDB" id="A0A926WE68"/>
<evidence type="ECO:0000313" key="3">
    <source>
        <dbReference type="Proteomes" id="UP000662185"/>
    </source>
</evidence>
<reference evidence="3" key="1">
    <citation type="journal article" date="2020" name="ISME J.">
        <title>Comparative genomics reveals insights into cyanobacterial evolution and habitat adaptation.</title>
        <authorList>
            <person name="Chen M.Y."/>
            <person name="Teng W.K."/>
            <person name="Zhao L."/>
            <person name="Hu C.X."/>
            <person name="Zhou Y.K."/>
            <person name="Han B.P."/>
            <person name="Song L.R."/>
            <person name="Shu W.S."/>
        </authorList>
    </citation>
    <scope>NUCLEOTIDE SEQUENCE [LARGE SCALE GENOMIC DNA]</scope>
    <source>
        <strain evidence="3">FACHB-251</strain>
    </source>
</reference>
<dbReference type="EMBL" id="JACJQU010000001">
    <property type="protein sequence ID" value="MBD2292480.1"/>
    <property type="molecule type" value="Genomic_DNA"/>
</dbReference>
<dbReference type="Proteomes" id="UP000662185">
    <property type="component" value="Unassembled WGS sequence"/>
</dbReference>
<dbReference type="RefSeq" id="WP_190556917.1">
    <property type="nucleotide sequence ID" value="NZ_JACJQU010000001.1"/>
</dbReference>